<name>A0ABR3WIL6_9PEZI</name>
<evidence type="ECO:0008006" key="3">
    <source>
        <dbReference type="Google" id="ProtNLM"/>
    </source>
</evidence>
<evidence type="ECO:0000313" key="2">
    <source>
        <dbReference type="Proteomes" id="UP001583177"/>
    </source>
</evidence>
<proteinExistence type="predicted"/>
<protein>
    <recommendedName>
        <fullName evidence="3">Phosphoribulokinase/uridine kinase domain-containing protein</fullName>
    </recommendedName>
</protein>
<dbReference type="Gene3D" id="3.40.50.300">
    <property type="entry name" value="P-loop containing nucleotide triphosphate hydrolases"/>
    <property type="match status" value="2"/>
</dbReference>
<reference evidence="1 2" key="1">
    <citation type="journal article" date="2024" name="IMA Fungus">
        <title>IMA Genome - F19 : A genome assembly and annotation guide to empower mycologists, including annotated draft genome sequences of Ceratocystis pirilliformis, Diaporthe australafricana, Fusarium ophioides, Paecilomyces lecythidis, and Sporothrix stenoceras.</title>
        <authorList>
            <person name="Aylward J."/>
            <person name="Wilson A.M."/>
            <person name="Visagie C.M."/>
            <person name="Spraker J."/>
            <person name="Barnes I."/>
            <person name="Buitendag C."/>
            <person name="Ceriani C."/>
            <person name="Del Mar Angel L."/>
            <person name="du Plessis D."/>
            <person name="Fuchs T."/>
            <person name="Gasser K."/>
            <person name="Kramer D."/>
            <person name="Li W."/>
            <person name="Munsamy K."/>
            <person name="Piso A."/>
            <person name="Price J.L."/>
            <person name="Sonnekus B."/>
            <person name="Thomas C."/>
            <person name="van der Nest A."/>
            <person name="van Dijk A."/>
            <person name="van Heerden A."/>
            <person name="van Vuuren N."/>
            <person name="Yilmaz N."/>
            <person name="Duong T.A."/>
            <person name="van der Merwe N.A."/>
            <person name="Wingfield M.J."/>
            <person name="Wingfield B.D."/>
        </authorList>
    </citation>
    <scope>NUCLEOTIDE SEQUENCE [LARGE SCALE GENOMIC DNA]</scope>
    <source>
        <strain evidence="1 2">CMW 18300</strain>
    </source>
</reference>
<gene>
    <name evidence="1" type="ORF">Daus18300_008464</name>
</gene>
<organism evidence="1 2">
    <name type="scientific">Diaporthe australafricana</name>
    <dbReference type="NCBI Taxonomy" id="127596"/>
    <lineage>
        <taxon>Eukaryota</taxon>
        <taxon>Fungi</taxon>
        <taxon>Dikarya</taxon>
        <taxon>Ascomycota</taxon>
        <taxon>Pezizomycotina</taxon>
        <taxon>Sordariomycetes</taxon>
        <taxon>Sordariomycetidae</taxon>
        <taxon>Diaporthales</taxon>
        <taxon>Diaporthaceae</taxon>
        <taxon>Diaporthe</taxon>
    </lineage>
</organism>
<dbReference type="Proteomes" id="UP001583177">
    <property type="component" value="Unassembled WGS sequence"/>
</dbReference>
<dbReference type="EMBL" id="JAWRVE010000079">
    <property type="protein sequence ID" value="KAL1862666.1"/>
    <property type="molecule type" value="Genomic_DNA"/>
</dbReference>
<comment type="caution">
    <text evidence="1">The sequence shown here is derived from an EMBL/GenBank/DDBJ whole genome shotgun (WGS) entry which is preliminary data.</text>
</comment>
<sequence length="150" mass="16009">MEPTYQLLVNRTLQKWSENPHEGVLIALAGPPGSGRSTLAQEVARRLASLRSSKPAPAPKTAVISIDGFHLTLAALRALPNADEALARRGAPWTFDADAAAALVRELRTSGPSSSGLSSSRAVELQGDIWQRASDPAWNWPSRGLNTMTS</sequence>
<keyword evidence="2" id="KW-1185">Reference proteome</keyword>
<dbReference type="SUPFAM" id="SSF52540">
    <property type="entry name" value="P-loop containing nucleoside triphosphate hydrolases"/>
    <property type="match status" value="1"/>
</dbReference>
<accession>A0ABR3WIL6</accession>
<evidence type="ECO:0000313" key="1">
    <source>
        <dbReference type="EMBL" id="KAL1862666.1"/>
    </source>
</evidence>
<dbReference type="InterPro" id="IPR027417">
    <property type="entry name" value="P-loop_NTPase"/>
</dbReference>